<dbReference type="InterPro" id="IPR001199">
    <property type="entry name" value="Cyt_B5-like_heme/steroid-bd"/>
</dbReference>
<dbReference type="Pfam" id="PF00173">
    <property type="entry name" value="Cyt-b5"/>
    <property type="match status" value="1"/>
</dbReference>
<evidence type="ECO:0000256" key="1">
    <source>
        <dbReference type="ARBA" id="ARBA00022617"/>
    </source>
</evidence>
<protein>
    <recommendedName>
        <fullName evidence="6">Cytochrome b5 heme-binding domain-containing protein</fullName>
    </recommendedName>
</protein>
<dbReference type="GO" id="GO:0046872">
    <property type="term" value="F:metal ion binding"/>
    <property type="evidence" value="ECO:0007669"/>
    <property type="project" value="UniProtKB-KW"/>
</dbReference>
<keyword evidence="1" id="KW-0349">Heme</keyword>
<evidence type="ECO:0000256" key="4">
    <source>
        <dbReference type="ARBA" id="ARBA00038168"/>
    </source>
</evidence>
<dbReference type="GO" id="GO:0020037">
    <property type="term" value="F:heme binding"/>
    <property type="evidence" value="ECO:0007669"/>
    <property type="project" value="TreeGrafter"/>
</dbReference>
<comment type="caution">
    <text evidence="7">The sequence shown here is derived from an EMBL/GenBank/DDBJ whole genome shotgun (WGS) entry which is preliminary data.</text>
</comment>
<dbReference type="InterPro" id="IPR036400">
    <property type="entry name" value="Cyt_B5-like_heme/steroid_sf"/>
</dbReference>
<dbReference type="EMBL" id="JAUKUA010000002">
    <property type="protein sequence ID" value="KAK0724845.1"/>
    <property type="molecule type" value="Genomic_DNA"/>
</dbReference>
<gene>
    <name evidence="7" type="ORF">B0H67DRAFT_117166</name>
</gene>
<evidence type="ECO:0000259" key="6">
    <source>
        <dbReference type="PROSITE" id="PS50255"/>
    </source>
</evidence>
<dbReference type="InterPro" id="IPR050668">
    <property type="entry name" value="Cytochrome_b5"/>
</dbReference>
<feature type="region of interest" description="Disordered" evidence="5">
    <location>
        <begin position="823"/>
        <end position="921"/>
    </location>
</feature>
<evidence type="ECO:0000256" key="2">
    <source>
        <dbReference type="ARBA" id="ARBA00022723"/>
    </source>
</evidence>
<evidence type="ECO:0000313" key="7">
    <source>
        <dbReference type="EMBL" id="KAK0724845.1"/>
    </source>
</evidence>
<feature type="compositionally biased region" description="Polar residues" evidence="5">
    <location>
        <begin position="849"/>
        <end position="877"/>
    </location>
</feature>
<proteinExistence type="inferred from homology"/>
<comment type="similarity">
    <text evidence="4">Belongs to the cytochrome b5 family.</text>
</comment>
<dbReference type="SUPFAM" id="SSF55856">
    <property type="entry name" value="Cytochrome b5-like heme/steroid binding domain"/>
    <property type="match status" value="1"/>
</dbReference>
<feature type="compositionally biased region" description="Low complexity" evidence="5">
    <location>
        <begin position="831"/>
        <end position="848"/>
    </location>
</feature>
<dbReference type="PANTHER" id="PTHR19359:SF14">
    <property type="entry name" value="CYTOCHROME B5 A"/>
    <property type="match status" value="1"/>
</dbReference>
<feature type="region of interest" description="Disordered" evidence="5">
    <location>
        <begin position="1390"/>
        <end position="1428"/>
    </location>
</feature>
<sequence>MPTMSTTHYLGTAGDVGWDPSVPRDPDTPWRESFGGISDPTYARRGESGFAPQLPRIPNPIGMGYTLDKLSQLQPMPKPTDDEIDKLYLHERFQGLHSFGLRTWQLPSINHGLPPQGTISVNEAGWHPAFRKDRWFDYRGPRGTWSVDDPRVWEHLRVAIELANRMLERLLKTRWLEAVFFAPREDVKDDVPRDARWADVPSSGGHNIPKVIDLLAPEHVVMSSQEQHRVYKESLDLSFYIHWTAFDKYDLDGYGHYNRAHALSHAYTQVVYGRDGEWLSPFVAICMSTENLNTLPHVQGTTADEKAQRYMAQFQMASTLVHELMHAFGEAQYIHRQNIHSSRATIEPMLKSEGISELGLSAEKRLFGGVIRVAPTPLAAGYAENSLNYYRPYALGLFRYPEDPFWAGLLRIYPDRWKDPQVTERYVIPTIYAANMEQERYWTNIVAKFGTNSMKVPRYLRAPVLQPFDMFRVWSPRETEDLSKVFVSHATELDQLYRGVLNDFRDRKKIYDYLRPWHDECYKKWQLSPYSQIMFRVPISSFGEAVRQQDKKWAYAAMQELRTRLMYMNEFVEDNPMQMIPHLNLFNALVVLMGAVLPWEENQEMHEFSIRAKSMPNRWFPSQSAEHKTRFRFLDSWGPGSSENYEWASGGPVMSAYYDKGPIDGREMTIRLGEQTVESWVTLVPSHHNLTSAVLRLAESLRRQVNDLARNPRLDASGWLRWDFEFPPYNPQLYLNDPHAKYTDPNDGQEKEKNLWRKYDARTRYTEDDTPLLLSPGRRTSGGLVQDEAEMVADWRKTRLTSDQRGVNRAVVEQEAQEYWATRSARNKARQQTQAQAQSQVQTQWPPQRASTYAPTATQPVYPQPPSSQRGTHQLSAAATAFVPSSASSDSRRGSSQPGHSQTGGYQPGYGGVPWNVPSAGGQAKRASLVIKKLQQKQKNFETEKADPVVFWSVGEVADHRSDADRWVLLSDGRAGFDVFDISGVSSLQGDKFALKTTLTENGRILGDERAIKRVHHRHDELFVGKLLLEKELTEILEHDGEDGRRKWVYVGYDVFDITDFPFVSDEERRVAYSAASKGFVGHIVRHSDDLFARLTPYRCAKLFEPRASDISLSLPKHVFTVKDVSRRIFPGNGMATVIDGKVYQLGDWTKDFADFHPGGRQVIHDLAGRDATAEFISAHENWEELLEKMDHIGYVVPERPLGFPIRESNSEVQYGSIVYKMDREAYVSGQLIHRFGHIEPAQDQLEARAHFEQRYAELQRYIGLNVTALNKVADRRTLFASLLNVPELAVAYVTGSPSRSVTAAELAENSEYHLPSAETPNMAPHFGKVWVSIKNIVYDVTDLARYANDEIKKKISSFGGSECTDPSLAHDIVACHLAPVVGKLASELEHQKQSRKRKQSLDEQAGTNLRQEGVKQVKINSNSQGVA</sequence>
<evidence type="ECO:0000313" key="8">
    <source>
        <dbReference type="Proteomes" id="UP001172102"/>
    </source>
</evidence>
<keyword evidence="2" id="KW-0479">Metal-binding</keyword>
<organism evidence="7 8">
    <name type="scientific">Lasiosphaeris hirsuta</name>
    <dbReference type="NCBI Taxonomy" id="260670"/>
    <lineage>
        <taxon>Eukaryota</taxon>
        <taxon>Fungi</taxon>
        <taxon>Dikarya</taxon>
        <taxon>Ascomycota</taxon>
        <taxon>Pezizomycotina</taxon>
        <taxon>Sordariomycetes</taxon>
        <taxon>Sordariomycetidae</taxon>
        <taxon>Sordariales</taxon>
        <taxon>Lasiosphaeriaceae</taxon>
        <taxon>Lasiosphaeris</taxon>
    </lineage>
</organism>
<dbReference type="SMART" id="SM01117">
    <property type="entry name" value="Cyt-b5"/>
    <property type="match status" value="2"/>
</dbReference>
<keyword evidence="8" id="KW-1185">Reference proteome</keyword>
<dbReference type="Gene3D" id="3.10.120.10">
    <property type="entry name" value="Cytochrome b5-like heme/steroid binding domain"/>
    <property type="match status" value="1"/>
</dbReference>
<dbReference type="GO" id="GO:0016020">
    <property type="term" value="C:membrane"/>
    <property type="evidence" value="ECO:0007669"/>
    <property type="project" value="TreeGrafter"/>
</dbReference>
<accession>A0AA40AZG4</accession>
<evidence type="ECO:0000256" key="5">
    <source>
        <dbReference type="SAM" id="MobiDB-lite"/>
    </source>
</evidence>
<dbReference type="Proteomes" id="UP001172102">
    <property type="component" value="Unassembled WGS sequence"/>
</dbReference>
<reference evidence="7" key="1">
    <citation type="submission" date="2023-06" db="EMBL/GenBank/DDBJ databases">
        <title>Genome-scale phylogeny and comparative genomics of the fungal order Sordariales.</title>
        <authorList>
            <consortium name="Lawrence Berkeley National Laboratory"/>
            <person name="Hensen N."/>
            <person name="Bonometti L."/>
            <person name="Westerberg I."/>
            <person name="Brannstrom I.O."/>
            <person name="Guillou S."/>
            <person name="Cros-Aarteil S."/>
            <person name="Calhoun S."/>
            <person name="Haridas S."/>
            <person name="Kuo A."/>
            <person name="Mondo S."/>
            <person name="Pangilinan J."/>
            <person name="Riley R."/>
            <person name="Labutti K."/>
            <person name="Andreopoulos B."/>
            <person name="Lipzen A."/>
            <person name="Chen C."/>
            <person name="Yanf M."/>
            <person name="Daum C."/>
            <person name="Ng V."/>
            <person name="Clum A."/>
            <person name="Steindorff A."/>
            <person name="Ohm R."/>
            <person name="Martin F."/>
            <person name="Silar P."/>
            <person name="Natvig D."/>
            <person name="Lalanne C."/>
            <person name="Gautier V."/>
            <person name="Ament-Velasquez S.L."/>
            <person name="Kruys A."/>
            <person name="Hutchinson M.I."/>
            <person name="Powell A.J."/>
            <person name="Barry K."/>
            <person name="Miller A.N."/>
            <person name="Grigoriev I.V."/>
            <person name="Debuchy R."/>
            <person name="Gladieux P."/>
            <person name="Thoren M.H."/>
            <person name="Johannesson H."/>
        </authorList>
    </citation>
    <scope>NUCLEOTIDE SEQUENCE</scope>
    <source>
        <strain evidence="7">SMH4607-1</strain>
    </source>
</reference>
<dbReference type="PROSITE" id="PS50255">
    <property type="entry name" value="CYTOCHROME_B5_2"/>
    <property type="match status" value="1"/>
</dbReference>
<evidence type="ECO:0000256" key="3">
    <source>
        <dbReference type="ARBA" id="ARBA00023004"/>
    </source>
</evidence>
<keyword evidence="3" id="KW-0408">Iron</keyword>
<name>A0AA40AZG4_9PEZI</name>
<feature type="compositionally biased region" description="Polar residues" evidence="5">
    <location>
        <begin position="1419"/>
        <end position="1428"/>
    </location>
</feature>
<feature type="domain" description="Cytochrome b5 heme-binding" evidence="6">
    <location>
        <begin position="1117"/>
        <end position="1197"/>
    </location>
</feature>
<dbReference type="PANTHER" id="PTHR19359">
    <property type="entry name" value="CYTOCHROME B5"/>
    <property type="match status" value="1"/>
</dbReference>